<evidence type="ECO:0000256" key="1">
    <source>
        <dbReference type="ARBA" id="ARBA00004123"/>
    </source>
</evidence>
<dbReference type="PANTHER" id="PTHR31429">
    <property type="entry name" value="WRKY TRANSCRIPTION FACTOR 36-RELATED"/>
    <property type="match status" value="1"/>
</dbReference>
<keyword evidence="5" id="KW-0539">Nucleus</keyword>
<dbReference type="AlphaFoldDB" id="A0AAV6I835"/>
<organism evidence="8 9">
    <name type="scientific">Rhododendron griersonianum</name>
    <dbReference type="NCBI Taxonomy" id="479676"/>
    <lineage>
        <taxon>Eukaryota</taxon>
        <taxon>Viridiplantae</taxon>
        <taxon>Streptophyta</taxon>
        <taxon>Embryophyta</taxon>
        <taxon>Tracheophyta</taxon>
        <taxon>Spermatophyta</taxon>
        <taxon>Magnoliopsida</taxon>
        <taxon>eudicotyledons</taxon>
        <taxon>Gunneridae</taxon>
        <taxon>Pentapetalae</taxon>
        <taxon>asterids</taxon>
        <taxon>Ericales</taxon>
        <taxon>Ericaceae</taxon>
        <taxon>Ericoideae</taxon>
        <taxon>Rhodoreae</taxon>
        <taxon>Rhododendron</taxon>
    </lineage>
</organism>
<keyword evidence="2" id="KW-0805">Transcription regulation</keyword>
<dbReference type="SUPFAM" id="SSF118290">
    <property type="entry name" value="WRKY DNA-binding domain"/>
    <property type="match status" value="1"/>
</dbReference>
<dbReference type="Gene3D" id="2.20.25.80">
    <property type="entry name" value="WRKY domain"/>
    <property type="match status" value="2"/>
</dbReference>
<comment type="subcellular location">
    <subcellularLocation>
        <location evidence="1">Nucleus</location>
    </subcellularLocation>
</comment>
<evidence type="ECO:0000313" key="8">
    <source>
        <dbReference type="EMBL" id="KAG5523244.1"/>
    </source>
</evidence>
<dbReference type="Proteomes" id="UP000823749">
    <property type="component" value="Chromosome 12"/>
</dbReference>
<dbReference type="GO" id="GO:0005634">
    <property type="term" value="C:nucleus"/>
    <property type="evidence" value="ECO:0007669"/>
    <property type="project" value="UniProtKB-SubCell"/>
</dbReference>
<dbReference type="PROSITE" id="PS50811">
    <property type="entry name" value="WRKY"/>
    <property type="match status" value="1"/>
</dbReference>
<dbReference type="SMART" id="SM00774">
    <property type="entry name" value="WRKY"/>
    <property type="match status" value="1"/>
</dbReference>
<feature type="compositionally biased region" description="Low complexity" evidence="6">
    <location>
        <begin position="111"/>
        <end position="139"/>
    </location>
</feature>
<keyword evidence="9" id="KW-1185">Reference proteome</keyword>
<feature type="region of interest" description="Disordered" evidence="6">
    <location>
        <begin position="230"/>
        <end position="261"/>
    </location>
</feature>
<dbReference type="GO" id="GO:0043565">
    <property type="term" value="F:sequence-specific DNA binding"/>
    <property type="evidence" value="ECO:0007669"/>
    <property type="project" value="InterPro"/>
</dbReference>
<evidence type="ECO:0000256" key="4">
    <source>
        <dbReference type="ARBA" id="ARBA00023163"/>
    </source>
</evidence>
<keyword evidence="4" id="KW-0804">Transcription</keyword>
<dbReference type="InterPro" id="IPR044810">
    <property type="entry name" value="WRKY_plant"/>
</dbReference>
<gene>
    <name evidence="8" type="ORF">RHGRI_035161</name>
</gene>
<feature type="region of interest" description="Disordered" evidence="6">
    <location>
        <begin position="92"/>
        <end position="152"/>
    </location>
</feature>
<comment type="caution">
    <text evidence="8">The sequence shown here is derived from an EMBL/GenBank/DDBJ whole genome shotgun (WGS) entry which is preliminary data.</text>
</comment>
<evidence type="ECO:0000256" key="3">
    <source>
        <dbReference type="ARBA" id="ARBA00023125"/>
    </source>
</evidence>
<name>A0AAV6I835_9ERIC</name>
<proteinExistence type="predicted"/>
<evidence type="ECO:0000259" key="7">
    <source>
        <dbReference type="PROSITE" id="PS50811"/>
    </source>
</evidence>
<keyword evidence="3" id="KW-0238">DNA-binding</keyword>
<dbReference type="PANTHER" id="PTHR31429:SF3">
    <property type="entry name" value="WRKY TRANSCRIPTION FACTOR 40-RELATED"/>
    <property type="match status" value="1"/>
</dbReference>
<feature type="domain" description="WRKY" evidence="7">
    <location>
        <begin position="169"/>
        <end position="210"/>
    </location>
</feature>
<dbReference type="InterPro" id="IPR036576">
    <property type="entry name" value="WRKY_dom_sf"/>
</dbReference>
<evidence type="ECO:0000256" key="2">
    <source>
        <dbReference type="ARBA" id="ARBA00023015"/>
    </source>
</evidence>
<dbReference type="GO" id="GO:0003700">
    <property type="term" value="F:DNA-binding transcription factor activity"/>
    <property type="evidence" value="ECO:0007669"/>
    <property type="project" value="InterPro"/>
</dbReference>
<evidence type="ECO:0000256" key="6">
    <source>
        <dbReference type="SAM" id="MobiDB-lite"/>
    </source>
</evidence>
<sequence length="307" mass="33883">MEYVSLVDTSLDLNSKPLRLIDDAPNKEVHSNFIQLGRQAIVKEEVQSSTALVEELNRVKTENKKLTEMLTVLCENYTVLRTQLMDYMSKYPPAGEEEEQPVVSRKRKAESTAVAAAATTNNIGNNYNRGSNGGNSESSSTDEDSCKKPREEHVKATISRAYVRTEASDTSLIVKDGYQWRKYGQKVQRSMEDQSLLVATYEGEHNHPHPSRIEATTPSNLSMTLNSVPASLSSSGPTITLDATKKPKPSSSNGAKNSNRAMANSPEFQQFLVQQMASSLTKDPSFKAALAAAISGRIVQHNEIEKW</sequence>
<evidence type="ECO:0000256" key="5">
    <source>
        <dbReference type="ARBA" id="ARBA00023242"/>
    </source>
</evidence>
<dbReference type="InterPro" id="IPR003657">
    <property type="entry name" value="WRKY_dom"/>
</dbReference>
<reference evidence="8" key="1">
    <citation type="submission" date="2020-08" db="EMBL/GenBank/DDBJ databases">
        <title>Plant Genome Project.</title>
        <authorList>
            <person name="Zhang R.-G."/>
        </authorList>
    </citation>
    <scope>NUCLEOTIDE SEQUENCE</scope>
    <source>
        <strain evidence="8">WSP0</strain>
        <tissue evidence="8">Leaf</tissue>
    </source>
</reference>
<accession>A0AAV6I835</accession>
<protein>
    <recommendedName>
        <fullName evidence="7">WRKY domain-containing protein</fullName>
    </recommendedName>
</protein>
<evidence type="ECO:0000313" key="9">
    <source>
        <dbReference type="Proteomes" id="UP000823749"/>
    </source>
</evidence>
<feature type="compositionally biased region" description="Polar residues" evidence="6">
    <location>
        <begin position="249"/>
        <end position="261"/>
    </location>
</feature>
<dbReference type="EMBL" id="JACTNZ010000012">
    <property type="protein sequence ID" value="KAG5523244.1"/>
    <property type="molecule type" value="Genomic_DNA"/>
</dbReference>